<accession>A0A6A6IHK1</accession>
<organism evidence="2 3">
    <name type="scientific">Trematosphaeria pertusa</name>
    <dbReference type="NCBI Taxonomy" id="390896"/>
    <lineage>
        <taxon>Eukaryota</taxon>
        <taxon>Fungi</taxon>
        <taxon>Dikarya</taxon>
        <taxon>Ascomycota</taxon>
        <taxon>Pezizomycotina</taxon>
        <taxon>Dothideomycetes</taxon>
        <taxon>Pleosporomycetidae</taxon>
        <taxon>Pleosporales</taxon>
        <taxon>Massarineae</taxon>
        <taxon>Trematosphaeriaceae</taxon>
        <taxon>Trematosphaeria</taxon>
    </lineage>
</organism>
<evidence type="ECO:0000313" key="3">
    <source>
        <dbReference type="Proteomes" id="UP000800094"/>
    </source>
</evidence>
<protein>
    <submittedName>
        <fullName evidence="2">Uncharacterized protein</fullName>
    </submittedName>
</protein>
<keyword evidence="3" id="KW-1185">Reference proteome</keyword>
<proteinExistence type="predicted"/>
<feature type="region of interest" description="Disordered" evidence="1">
    <location>
        <begin position="169"/>
        <end position="192"/>
    </location>
</feature>
<name>A0A6A6IHK1_9PLEO</name>
<evidence type="ECO:0000313" key="2">
    <source>
        <dbReference type="EMBL" id="KAF2249689.1"/>
    </source>
</evidence>
<dbReference type="RefSeq" id="XP_033684693.1">
    <property type="nucleotide sequence ID" value="XM_033826751.1"/>
</dbReference>
<dbReference type="EMBL" id="ML987194">
    <property type="protein sequence ID" value="KAF2249689.1"/>
    <property type="molecule type" value="Genomic_DNA"/>
</dbReference>
<sequence>MAIGGGAPDCHCSLKISDRHPREFGFRNRTTSTFSLGFLPSSSNHDAVDFPQRNPPNRSNGSLSWTVAKSRPRIINLFSIPHQDESGRHLRHVRIIDCFPTSHQHEPGLHFKHVFERDVLPSGLRPSNATAIQTRASDPTALLRHLSFPRAEDARFPVSRYTFLSFSRSQSLDPRPTSLHSQPLGIESGLHPSSRTFTQHRMYVLENELYCASAQRS</sequence>
<dbReference type="Proteomes" id="UP000800094">
    <property type="component" value="Unassembled WGS sequence"/>
</dbReference>
<dbReference type="GeneID" id="54580081"/>
<evidence type="ECO:0000256" key="1">
    <source>
        <dbReference type="SAM" id="MobiDB-lite"/>
    </source>
</evidence>
<reference evidence="2" key="1">
    <citation type="journal article" date="2020" name="Stud. Mycol.">
        <title>101 Dothideomycetes genomes: a test case for predicting lifestyles and emergence of pathogens.</title>
        <authorList>
            <person name="Haridas S."/>
            <person name="Albert R."/>
            <person name="Binder M."/>
            <person name="Bloem J."/>
            <person name="Labutti K."/>
            <person name="Salamov A."/>
            <person name="Andreopoulos B."/>
            <person name="Baker S."/>
            <person name="Barry K."/>
            <person name="Bills G."/>
            <person name="Bluhm B."/>
            <person name="Cannon C."/>
            <person name="Castanera R."/>
            <person name="Culley D."/>
            <person name="Daum C."/>
            <person name="Ezra D."/>
            <person name="Gonzalez J."/>
            <person name="Henrissat B."/>
            <person name="Kuo A."/>
            <person name="Liang C."/>
            <person name="Lipzen A."/>
            <person name="Lutzoni F."/>
            <person name="Magnuson J."/>
            <person name="Mondo S."/>
            <person name="Nolan M."/>
            <person name="Ohm R."/>
            <person name="Pangilinan J."/>
            <person name="Park H.-J."/>
            <person name="Ramirez L."/>
            <person name="Alfaro M."/>
            <person name="Sun H."/>
            <person name="Tritt A."/>
            <person name="Yoshinaga Y."/>
            <person name="Zwiers L.-H."/>
            <person name="Turgeon B."/>
            <person name="Goodwin S."/>
            <person name="Spatafora J."/>
            <person name="Crous P."/>
            <person name="Grigoriev I."/>
        </authorList>
    </citation>
    <scope>NUCLEOTIDE SEQUENCE</scope>
    <source>
        <strain evidence="2">CBS 122368</strain>
    </source>
</reference>
<gene>
    <name evidence="2" type="ORF">BU26DRAFT_504143</name>
</gene>
<dbReference type="AlphaFoldDB" id="A0A6A6IHK1"/>